<feature type="site" description="Important for catalytic activity, responsible for pKa modulation of the active site Glu and correct orientation of both the proton donor and substrate" evidence="6">
    <location>
        <position position="216"/>
    </location>
</feature>
<gene>
    <name evidence="8" type="ORF">ASPVEDRAFT_39019</name>
</gene>
<dbReference type="InterPro" id="IPR006710">
    <property type="entry name" value="Glyco_hydro_43"/>
</dbReference>
<keyword evidence="3 7" id="KW-0378">Hydrolase</keyword>
<dbReference type="Gene3D" id="2.60.120.260">
    <property type="entry name" value="Galactose-binding domain-like"/>
    <property type="match status" value="1"/>
</dbReference>
<dbReference type="GO" id="GO:0005975">
    <property type="term" value="P:carbohydrate metabolic process"/>
    <property type="evidence" value="ECO:0007669"/>
    <property type="project" value="InterPro"/>
</dbReference>
<dbReference type="CDD" id="cd08990">
    <property type="entry name" value="GH43_AXH_like"/>
    <property type="match status" value="1"/>
</dbReference>
<dbReference type="Pfam" id="PF04616">
    <property type="entry name" value="Glyco_hydro_43"/>
    <property type="match status" value="1"/>
</dbReference>
<keyword evidence="4" id="KW-0119">Carbohydrate metabolism</keyword>
<dbReference type="OrthoDB" id="5211809at2759"/>
<keyword evidence="9" id="KW-1185">Reference proteome</keyword>
<dbReference type="AlphaFoldDB" id="A0A1L9PDM6"/>
<dbReference type="Proteomes" id="UP000184073">
    <property type="component" value="Unassembled WGS sequence"/>
</dbReference>
<dbReference type="SUPFAM" id="SSF75005">
    <property type="entry name" value="Arabinanase/levansucrase/invertase"/>
    <property type="match status" value="1"/>
</dbReference>
<accession>A0A1L9PDM6</accession>
<keyword evidence="5 7" id="KW-0326">Glycosidase</keyword>
<reference evidence="9" key="1">
    <citation type="journal article" date="2017" name="Genome Biol.">
        <title>Comparative genomics reveals high biological diversity and specific adaptations in the industrially and medically important fungal genus Aspergillus.</title>
        <authorList>
            <person name="de Vries R.P."/>
            <person name="Riley R."/>
            <person name="Wiebenga A."/>
            <person name="Aguilar-Osorio G."/>
            <person name="Amillis S."/>
            <person name="Uchima C.A."/>
            <person name="Anderluh G."/>
            <person name="Asadollahi M."/>
            <person name="Askin M."/>
            <person name="Barry K."/>
            <person name="Battaglia E."/>
            <person name="Bayram O."/>
            <person name="Benocci T."/>
            <person name="Braus-Stromeyer S.A."/>
            <person name="Caldana C."/>
            <person name="Canovas D."/>
            <person name="Cerqueira G.C."/>
            <person name="Chen F."/>
            <person name="Chen W."/>
            <person name="Choi C."/>
            <person name="Clum A."/>
            <person name="Dos Santos R.A."/>
            <person name="Damasio A.R."/>
            <person name="Diallinas G."/>
            <person name="Emri T."/>
            <person name="Fekete E."/>
            <person name="Flipphi M."/>
            <person name="Freyberg S."/>
            <person name="Gallo A."/>
            <person name="Gournas C."/>
            <person name="Habgood R."/>
            <person name="Hainaut M."/>
            <person name="Harispe M.L."/>
            <person name="Henrissat B."/>
            <person name="Hilden K.S."/>
            <person name="Hope R."/>
            <person name="Hossain A."/>
            <person name="Karabika E."/>
            <person name="Karaffa L."/>
            <person name="Karanyi Z."/>
            <person name="Krasevec N."/>
            <person name="Kuo A."/>
            <person name="Kusch H."/>
            <person name="LaButti K."/>
            <person name="Lagendijk E.L."/>
            <person name="Lapidus A."/>
            <person name="Levasseur A."/>
            <person name="Lindquist E."/>
            <person name="Lipzen A."/>
            <person name="Logrieco A.F."/>
            <person name="MacCabe A."/>
            <person name="Maekelae M.R."/>
            <person name="Malavazi I."/>
            <person name="Melin P."/>
            <person name="Meyer V."/>
            <person name="Mielnichuk N."/>
            <person name="Miskei M."/>
            <person name="Molnar A.P."/>
            <person name="Mule G."/>
            <person name="Ngan C.Y."/>
            <person name="Orejas M."/>
            <person name="Orosz E."/>
            <person name="Ouedraogo J.P."/>
            <person name="Overkamp K.M."/>
            <person name="Park H.-S."/>
            <person name="Perrone G."/>
            <person name="Piumi F."/>
            <person name="Punt P.J."/>
            <person name="Ram A.F."/>
            <person name="Ramon A."/>
            <person name="Rauscher S."/>
            <person name="Record E."/>
            <person name="Riano-Pachon D.M."/>
            <person name="Robert V."/>
            <person name="Roehrig J."/>
            <person name="Ruller R."/>
            <person name="Salamov A."/>
            <person name="Salih N.S."/>
            <person name="Samson R.A."/>
            <person name="Sandor E."/>
            <person name="Sanguinetti M."/>
            <person name="Schuetze T."/>
            <person name="Sepcic K."/>
            <person name="Shelest E."/>
            <person name="Sherlock G."/>
            <person name="Sophianopoulou V."/>
            <person name="Squina F.M."/>
            <person name="Sun H."/>
            <person name="Susca A."/>
            <person name="Todd R.B."/>
            <person name="Tsang A."/>
            <person name="Unkles S.E."/>
            <person name="van de Wiele N."/>
            <person name="van Rossen-Uffink D."/>
            <person name="Oliveira J.V."/>
            <person name="Vesth T.C."/>
            <person name="Visser J."/>
            <person name="Yu J.-H."/>
            <person name="Zhou M."/>
            <person name="Andersen M.R."/>
            <person name="Archer D.B."/>
            <person name="Baker S.E."/>
            <person name="Benoit I."/>
            <person name="Brakhage A.A."/>
            <person name="Braus G.H."/>
            <person name="Fischer R."/>
            <person name="Frisvad J.C."/>
            <person name="Goldman G.H."/>
            <person name="Houbraken J."/>
            <person name="Oakley B."/>
            <person name="Pocsi I."/>
            <person name="Scazzocchio C."/>
            <person name="Seiboth B."/>
            <person name="vanKuyk P.A."/>
            <person name="Wortman J."/>
            <person name="Dyer P.S."/>
            <person name="Grigoriev I.V."/>
        </authorList>
    </citation>
    <scope>NUCLEOTIDE SEQUENCE [LARGE SCALE GENOMIC DNA]</scope>
    <source>
        <strain evidence="9">CBS 583.65</strain>
    </source>
</reference>
<dbReference type="GeneID" id="63727332"/>
<dbReference type="EMBL" id="KV878127">
    <property type="protein sequence ID" value="OJI99620.1"/>
    <property type="molecule type" value="Genomic_DNA"/>
</dbReference>
<dbReference type="RefSeq" id="XP_040665383.1">
    <property type="nucleotide sequence ID" value="XM_040811821.1"/>
</dbReference>
<evidence type="ECO:0000313" key="8">
    <source>
        <dbReference type="EMBL" id="OJI99620.1"/>
    </source>
</evidence>
<comment type="similarity">
    <text evidence="1 7">Belongs to the glycosyl hydrolase 43 family.</text>
</comment>
<dbReference type="PANTHER" id="PTHR43772">
    <property type="entry name" value="ENDO-1,4-BETA-XYLANASE"/>
    <property type="match status" value="1"/>
</dbReference>
<dbReference type="PANTHER" id="PTHR43772:SF2">
    <property type="entry name" value="PUTATIVE (AFU_ORTHOLOGUE AFUA_2G04480)-RELATED"/>
    <property type="match status" value="1"/>
</dbReference>
<evidence type="ECO:0008006" key="10">
    <source>
        <dbReference type="Google" id="ProtNLM"/>
    </source>
</evidence>
<evidence type="ECO:0000256" key="3">
    <source>
        <dbReference type="ARBA" id="ARBA00022801"/>
    </source>
</evidence>
<dbReference type="GO" id="GO:0004553">
    <property type="term" value="F:hydrolase activity, hydrolyzing O-glycosyl compounds"/>
    <property type="evidence" value="ECO:0007669"/>
    <property type="project" value="InterPro"/>
</dbReference>
<evidence type="ECO:0000256" key="1">
    <source>
        <dbReference type="ARBA" id="ARBA00009865"/>
    </source>
</evidence>
<evidence type="ECO:0000256" key="6">
    <source>
        <dbReference type="PIRSR" id="PIRSR606710-2"/>
    </source>
</evidence>
<name>A0A1L9PDM6_ASPVE</name>
<organism evidence="8 9">
    <name type="scientific">Aspergillus versicolor CBS 583.65</name>
    <dbReference type="NCBI Taxonomy" id="1036611"/>
    <lineage>
        <taxon>Eukaryota</taxon>
        <taxon>Fungi</taxon>
        <taxon>Dikarya</taxon>
        <taxon>Ascomycota</taxon>
        <taxon>Pezizomycotina</taxon>
        <taxon>Eurotiomycetes</taxon>
        <taxon>Eurotiomycetidae</taxon>
        <taxon>Eurotiales</taxon>
        <taxon>Aspergillaceae</taxon>
        <taxon>Aspergillus</taxon>
        <taxon>Aspergillus subgen. Nidulantes</taxon>
    </lineage>
</organism>
<sequence length="547" mass="58391">MAASTSAGPIYPSQWHDPSLFIYLPLSKAWKLNMGMRSLIGITVALAAGITQAVEIDGSDPVTFTSKGNPILADGSWYSGDPAPLVVNNTVYILSGKDDAPPDTNSFVMPQWGMFESASPDPAGSEWTLYPNIAAPSEVFSWASEGTAYAAQVVQGPDQKFYLYAPVTEANSPNTDPFAIGVAVSDSPTGPYEDAHPDGPIVSQSVPTGNDIQNIDPTVLVDEDGSVYLYFGTFGRLLGYQLDSDMTTITGDVIEVDTSTLTGYFEAPWLMKRQETYYMVYAANNAGADSPCTPTSYHACIAYASSSSPLGPWTFQGVVLHIVSSTTSHPGVVESNGSWYLVYHTADAEGGYHFRRSVAFDELTWDDSQSPPTINTVKQTFAPQSDPEQTRNIAGAANASSENATPIQYWVEALHDGVISVNPLPPDIWSSYDGTNSLGESTVVYSWDSAVTLNGTAMVFFADQPAGASEGVAPPTAWHVEYLENGSWTEVSNSSPYPLEVSDTPVEVGFDQIETTSIRAVLSASGGSGGYAGVGIKEWYAYAPTAQ</sequence>
<dbReference type="InterPro" id="IPR052176">
    <property type="entry name" value="Glycosyl_Hydrlase_43_Enz"/>
</dbReference>
<evidence type="ECO:0000256" key="7">
    <source>
        <dbReference type="RuleBase" id="RU361187"/>
    </source>
</evidence>
<keyword evidence="2" id="KW-0732">Signal</keyword>
<evidence type="ECO:0000256" key="5">
    <source>
        <dbReference type="ARBA" id="ARBA00023295"/>
    </source>
</evidence>
<dbReference type="VEuPathDB" id="FungiDB:ASPVEDRAFT_39019"/>
<proteinExistence type="inferred from homology"/>
<protein>
    <recommendedName>
        <fullName evidence="10">Glycosyl hydrolase family 43 protein</fullName>
    </recommendedName>
</protein>
<dbReference type="InterPro" id="IPR023296">
    <property type="entry name" value="Glyco_hydro_beta-prop_sf"/>
</dbReference>
<evidence type="ECO:0000313" key="9">
    <source>
        <dbReference type="Proteomes" id="UP000184073"/>
    </source>
</evidence>
<evidence type="ECO:0000256" key="4">
    <source>
        <dbReference type="ARBA" id="ARBA00023277"/>
    </source>
</evidence>
<dbReference type="Gene3D" id="2.115.10.20">
    <property type="entry name" value="Glycosyl hydrolase domain, family 43"/>
    <property type="match status" value="1"/>
</dbReference>
<dbReference type="STRING" id="1036611.A0A1L9PDM6"/>
<evidence type="ECO:0000256" key="2">
    <source>
        <dbReference type="ARBA" id="ARBA00022729"/>
    </source>
</evidence>